<sequence>MALEQQPRYRLGMMGGRVLRKRKQADSGEQDRDGVSKGLNRLLDAAGKSSNLVVFSGSGLSATSGMSTFSTRGGLYERAQKRFGVADGKRLFTYAFFEKRRLEALAFFADIYAEAQKAAPARGHKALGAVACLGRLRRHYTLNIDGLAESVGLATWHPTDNPSGHTVEMHGSINQLVCSECSAVAAMTPAALRSLRAKRGIPCRACEAASLRMRIMLYDDAEGDVITPEDVFEVLEEDVKAADLILWVGISFEQSASTAYFRRVRHYLQEAGRQGVCMQAVVNISDEALWNLLSSCSNTENLDILEVLGSSDEVLPLVAARMAAAAGVPLAFPTAVVPR</sequence>
<dbReference type="Pfam" id="PF02146">
    <property type="entry name" value="SIR2"/>
    <property type="match status" value="1"/>
</dbReference>
<keyword evidence="3" id="KW-0862">Zinc</keyword>
<dbReference type="Proteomes" id="UP001445335">
    <property type="component" value="Unassembled WGS sequence"/>
</dbReference>
<feature type="binding site" evidence="3">
    <location>
        <position position="181"/>
    </location>
    <ligand>
        <name>Zn(2+)</name>
        <dbReference type="ChEBI" id="CHEBI:29105"/>
    </ligand>
</feature>
<dbReference type="CDD" id="cd00296">
    <property type="entry name" value="SIR2"/>
    <property type="match status" value="1"/>
</dbReference>
<dbReference type="InterPro" id="IPR026591">
    <property type="entry name" value="Sirtuin_cat_small_dom_sf"/>
</dbReference>
<feature type="domain" description="Deacetylase sirtuin-type" evidence="4">
    <location>
        <begin position="32"/>
        <end position="339"/>
    </location>
</feature>
<reference evidence="5 6" key="1">
    <citation type="journal article" date="2024" name="Nat. Commun.">
        <title>Phylogenomics reveals the evolutionary origins of lichenization in chlorophyte algae.</title>
        <authorList>
            <person name="Puginier C."/>
            <person name="Libourel C."/>
            <person name="Otte J."/>
            <person name="Skaloud P."/>
            <person name="Haon M."/>
            <person name="Grisel S."/>
            <person name="Petersen M."/>
            <person name="Berrin J.G."/>
            <person name="Delaux P.M."/>
            <person name="Dal Grande F."/>
            <person name="Keller J."/>
        </authorList>
    </citation>
    <scope>NUCLEOTIDE SEQUENCE [LARGE SCALE GENOMIC DNA]</scope>
    <source>
        <strain evidence="5 6">SAG 245.80</strain>
    </source>
</reference>
<keyword evidence="2" id="KW-0520">NAD</keyword>
<evidence type="ECO:0000256" key="1">
    <source>
        <dbReference type="ARBA" id="ARBA00022679"/>
    </source>
</evidence>
<gene>
    <name evidence="5" type="ORF">WJX81_002717</name>
</gene>
<dbReference type="GO" id="GO:0070403">
    <property type="term" value="F:NAD+ binding"/>
    <property type="evidence" value="ECO:0007669"/>
    <property type="project" value="InterPro"/>
</dbReference>
<dbReference type="AlphaFoldDB" id="A0AAW1RZE3"/>
<keyword evidence="1" id="KW-0808">Transferase</keyword>
<dbReference type="PROSITE" id="PS50305">
    <property type="entry name" value="SIRTUIN"/>
    <property type="match status" value="1"/>
</dbReference>
<dbReference type="GO" id="GO:0017136">
    <property type="term" value="F:histone deacetylase activity, NAD-dependent"/>
    <property type="evidence" value="ECO:0007669"/>
    <property type="project" value="TreeGrafter"/>
</dbReference>
<dbReference type="SUPFAM" id="SSF52467">
    <property type="entry name" value="DHS-like NAD/FAD-binding domain"/>
    <property type="match status" value="1"/>
</dbReference>
<protein>
    <recommendedName>
        <fullName evidence="4">Deacetylase sirtuin-type domain-containing protein</fullName>
    </recommendedName>
</protein>
<dbReference type="InterPro" id="IPR029035">
    <property type="entry name" value="DHS-like_NAD/FAD-binding_dom"/>
</dbReference>
<feature type="binding site" evidence="3">
    <location>
        <position position="178"/>
    </location>
    <ligand>
        <name>Zn(2+)</name>
        <dbReference type="ChEBI" id="CHEBI:29105"/>
    </ligand>
</feature>
<dbReference type="InterPro" id="IPR026590">
    <property type="entry name" value="Ssirtuin_cat_dom"/>
</dbReference>
<dbReference type="EMBL" id="JALJOU010000017">
    <property type="protein sequence ID" value="KAK9839228.1"/>
    <property type="molecule type" value="Genomic_DNA"/>
</dbReference>
<accession>A0AAW1RZE3</accession>
<dbReference type="Gene3D" id="3.30.1600.10">
    <property type="entry name" value="SIR2/SIRT2 'Small Domain"/>
    <property type="match status" value="1"/>
</dbReference>
<evidence type="ECO:0000313" key="6">
    <source>
        <dbReference type="Proteomes" id="UP001445335"/>
    </source>
</evidence>
<dbReference type="GO" id="GO:0046872">
    <property type="term" value="F:metal ion binding"/>
    <property type="evidence" value="ECO:0007669"/>
    <property type="project" value="UniProtKB-KW"/>
</dbReference>
<proteinExistence type="predicted"/>
<evidence type="ECO:0000313" key="5">
    <source>
        <dbReference type="EMBL" id="KAK9839228.1"/>
    </source>
</evidence>
<name>A0AAW1RZE3_9CHLO</name>
<evidence type="ECO:0000256" key="3">
    <source>
        <dbReference type="PROSITE-ProRule" id="PRU00236"/>
    </source>
</evidence>
<dbReference type="Gene3D" id="3.40.50.1220">
    <property type="entry name" value="TPP-binding domain"/>
    <property type="match status" value="1"/>
</dbReference>
<dbReference type="PANTHER" id="PTHR11085:SF10">
    <property type="entry name" value="NAD-DEPENDENT PROTEIN DEACYLASE SIRTUIN-5, MITOCHONDRIAL-RELATED"/>
    <property type="match status" value="1"/>
</dbReference>
<evidence type="ECO:0000259" key="4">
    <source>
        <dbReference type="PROSITE" id="PS50305"/>
    </source>
</evidence>
<dbReference type="PANTHER" id="PTHR11085">
    <property type="entry name" value="NAD-DEPENDENT PROTEIN DEACYLASE SIRTUIN-5, MITOCHONDRIAL-RELATED"/>
    <property type="match status" value="1"/>
</dbReference>
<feature type="binding site" evidence="3">
    <location>
        <position position="206"/>
    </location>
    <ligand>
        <name>Zn(2+)</name>
        <dbReference type="ChEBI" id="CHEBI:29105"/>
    </ligand>
</feature>
<dbReference type="InterPro" id="IPR003000">
    <property type="entry name" value="Sirtuin"/>
</dbReference>
<dbReference type="InterPro" id="IPR050134">
    <property type="entry name" value="NAD-dep_sirtuin_deacylases"/>
</dbReference>
<feature type="binding site" evidence="3">
    <location>
        <position position="203"/>
    </location>
    <ligand>
        <name>Zn(2+)</name>
        <dbReference type="ChEBI" id="CHEBI:29105"/>
    </ligand>
</feature>
<keyword evidence="6" id="KW-1185">Reference proteome</keyword>
<comment type="caution">
    <text evidence="5">The sequence shown here is derived from an EMBL/GenBank/DDBJ whole genome shotgun (WGS) entry which is preliminary data.</text>
</comment>
<organism evidence="5 6">
    <name type="scientific">Elliptochloris bilobata</name>
    <dbReference type="NCBI Taxonomy" id="381761"/>
    <lineage>
        <taxon>Eukaryota</taxon>
        <taxon>Viridiplantae</taxon>
        <taxon>Chlorophyta</taxon>
        <taxon>core chlorophytes</taxon>
        <taxon>Trebouxiophyceae</taxon>
        <taxon>Trebouxiophyceae incertae sedis</taxon>
        <taxon>Elliptochloris clade</taxon>
        <taxon>Elliptochloris</taxon>
    </lineage>
</organism>
<keyword evidence="3" id="KW-0479">Metal-binding</keyword>
<dbReference type="GO" id="GO:0005634">
    <property type="term" value="C:nucleus"/>
    <property type="evidence" value="ECO:0007669"/>
    <property type="project" value="TreeGrafter"/>
</dbReference>
<feature type="active site" description="Proton acceptor" evidence="3">
    <location>
        <position position="170"/>
    </location>
</feature>
<evidence type="ECO:0000256" key="2">
    <source>
        <dbReference type="ARBA" id="ARBA00023027"/>
    </source>
</evidence>